<dbReference type="RefSeq" id="WP_012390401.1">
    <property type="nucleotide sequence ID" value="NC_010604.1"/>
</dbReference>
<evidence type="ECO:0000313" key="3">
    <source>
        <dbReference type="Proteomes" id="UP000001190"/>
    </source>
</evidence>
<dbReference type="Pfam" id="PF03203">
    <property type="entry name" value="MerC"/>
    <property type="match status" value="1"/>
</dbReference>
<keyword evidence="1" id="KW-0472">Membrane</keyword>
<keyword evidence="2" id="KW-0614">Plasmid</keyword>
<dbReference type="TCDB" id="1.A.72.2.1">
    <property type="family name" value="the mercuric ion pore (mer) superfamily"/>
</dbReference>
<geneLocation type="plasmid" evidence="2 3">
    <name>pMM23</name>
</geneLocation>
<protein>
    <submittedName>
        <fullName evidence="2">Mercuric ion transport protein, MerH</fullName>
    </submittedName>
</protein>
<keyword evidence="1" id="KW-1133">Transmembrane helix</keyword>
<gene>
    <name evidence="2" type="primary">merH</name>
    <name evidence="2" type="ordered locus">MMAR_p11</name>
</gene>
<sequence length="171" mass="17748">MTVPPTPAIDHATTALPPRWQRWLPRAAALMAGFATLCCLGVTALVSLLTAIGATFLTTDAALRPLLIVSLVITIAGSAATWHRHRNPLPLLLTVVAAVIIFLSLNGNALFGHASAGHGGDPMGDGMGGHTAGAGMPGGVGVWIGLALLIIAQVWDIWRLRQLKRQNACAA</sequence>
<dbReference type="OrthoDB" id="9949080at2"/>
<dbReference type="eggNOG" id="ENOG50320AY">
    <property type="taxonomic scope" value="Bacteria"/>
</dbReference>
<organism evidence="2 3">
    <name type="scientific">Mycobacterium marinum (strain ATCC BAA-535 / M)</name>
    <dbReference type="NCBI Taxonomy" id="216594"/>
    <lineage>
        <taxon>Bacteria</taxon>
        <taxon>Bacillati</taxon>
        <taxon>Actinomycetota</taxon>
        <taxon>Actinomycetes</taxon>
        <taxon>Mycobacteriales</taxon>
        <taxon>Mycobacteriaceae</taxon>
        <taxon>Mycobacterium</taxon>
        <taxon>Mycobacterium ulcerans group</taxon>
    </lineage>
</organism>
<keyword evidence="1" id="KW-0812">Transmembrane</keyword>
<feature type="transmembrane region" description="Helical" evidence="1">
    <location>
        <begin position="28"/>
        <end position="56"/>
    </location>
</feature>
<evidence type="ECO:0000313" key="2">
    <source>
        <dbReference type="EMBL" id="ACC43904.1"/>
    </source>
</evidence>
<dbReference type="EMBL" id="CP000895">
    <property type="protein sequence ID" value="ACC43904.1"/>
    <property type="molecule type" value="Genomic_DNA"/>
</dbReference>
<dbReference type="Proteomes" id="UP000001190">
    <property type="component" value="Plasmid pMM23"/>
</dbReference>
<accession>B2I419</accession>
<dbReference type="AlphaFoldDB" id="B2I419"/>
<evidence type="ECO:0000256" key="1">
    <source>
        <dbReference type="SAM" id="Phobius"/>
    </source>
</evidence>
<keyword evidence="3" id="KW-1185">Reference proteome</keyword>
<name>B2I419_MYCMM</name>
<feature type="transmembrane region" description="Helical" evidence="1">
    <location>
        <begin position="89"/>
        <end position="111"/>
    </location>
</feature>
<dbReference type="HOGENOM" id="CLU_1561231_0_0_11"/>
<dbReference type="InterPro" id="IPR004891">
    <property type="entry name" value="Mercury-R_MerC"/>
</dbReference>
<feature type="transmembrane region" description="Helical" evidence="1">
    <location>
        <begin position="62"/>
        <end position="82"/>
    </location>
</feature>
<dbReference type="GO" id="GO:0016020">
    <property type="term" value="C:membrane"/>
    <property type="evidence" value="ECO:0007669"/>
    <property type="project" value="InterPro"/>
</dbReference>
<dbReference type="GO" id="GO:0015097">
    <property type="term" value="F:mercury ion transmembrane transporter activity"/>
    <property type="evidence" value="ECO:0007669"/>
    <property type="project" value="InterPro"/>
</dbReference>
<feature type="transmembrane region" description="Helical" evidence="1">
    <location>
        <begin position="131"/>
        <end position="155"/>
    </location>
</feature>
<proteinExistence type="predicted"/>
<reference evidence="2 3" key="1">
    <citation type="journal article" date="2008" name="Genome Res.">
        <title>Insights from the complete genome sequence of Mycobacterium marinum on the evolution of Mycobacterium tuberculosis.</title>
        <authorList>
            <person name="Stinear T.P."/>
            <person name="Seemann T."/>
            <person name="Harrison P.F."/>
            <person name="Jenkin G.A."/>
            <person name="Davies J.K."/>
            <person name="Johnson P.D."/>
            <person name="Abdellah Z."/>
            <person name="Arrowsmith C."/>
            <person name="Chillingworth T."/>
            <person name="Churcher C."/>
            <person name="Clarke K."/>
            <person name="Cronin A."/>
            <person name="Davis P."/>
            <person name="Goodhead I."/>
            <person name="Holroyd N."/>
            <person name="Jagels K."/>
            <person name="Lord A."/>
            <person name="Moule S."/>
            <person name="Mungall K."/>
            <person name="Norbertczak H."/>
            <person name="Quail M.A."/>
            <person name="Rabbinowitsch E."/>
            <person name="Walker D."/>
            <person name="White B."/>
            <person name="Whitehead S."/>
            <person name="Small P.L."/>
            <person name="Brosch R."/>
            <person name="Ramakrishnan L."/>
            <person name="Fischbach M.A."/>
            <person name="Parkhill J."/>
            <person name="Cole S.T."/>
        </authorList>
    </citation>
    <scope>NUCLEOTIDE SEQUENCE [LARGE SCALE GENOMIC DNA]</scope>
    <source>
        <strain evidence="3">ATCC BAA-535 / M</strain>
        <plasmid evidence="3">Plasmid pMM23</plasmid>
    </source>
</reference>
<dbReference type="KEGG" id="mmi:MMAR_p11"/>